<dbReference type="KEGG" id="psti:SOO65_06715"/>
<keyword evidence="3" id="KW-1185">Reference proteome</keyword>
<evidence type="ECO:0000313" key="3">
    <source>
        <dbReference type="Proteomes" id="UP001324634"/>
    </source>
</evidence>
<sequence length="437" mass="48918">MIRNLLLSLCLLFPVMTSAQVETQFTFSGQNAEVLKGEKKVTQVTQVPVEFPSTCTRQIPHEVRVCRDVTRYRQSCSTIPSSERCWNESDRVCRPVIRTRQECSSGPSRRVCQQQPTRRICTERPARQICQTRPDGRRVCTDVRPGEHCTEVGGGMACHDVPGERVCRSVTYTDQECDSVTRRRCETVPSRRECTDIPYSENVCGMETQYSSESYACTQTRMENRTSEKTIRSEVNVQILTNGLVEEFPMSVVVKETTPAMTAFAMEAKLLKEPQAFVVLKKKEVKIASATEKEIVLKGSLVLEVLEARMLPISFPTAIESAHIEAASQKLIVVMEGGVSSQGSVDLQITHNSLLTKLKTIAEAKAEYPSAKAELGQVENKAALSVDLKGLIQNEPQKKNMRMNIKLGSKLMLQGEIMNAKKPDTEKQYEGIFVELK</sequence>
<dbReference type="EMBL" id="CP139487">
    <property type="protein sequence ID" value="WPU66434.1"/>
    <property type="molecule type" value="Genomic_DNA"/>
</dbReference>
<protein>
    <submittedName>
        <fullName evidence="2">Uncharacterized protein</fullName>
    </submittedName>
</protein>
<feature type="chain" id="PRO_5043960149" evidence="1">
    <location>
        <begin position="20"/>
        <end position="437"/>
    </location>
</feature>
<accession>A0AAX4HT06</accession>
<dbReference type="Proteomes" id="UP001324634">
    <property type="component" value="Chromosome"/>
</dbReference>
<reference evidence="2 3" key="1">
    <citation type="submission" date="2023-11" db="EMBL/GenBank/DDBJ databases">
        <title>Peredibacter starrii A3.12.</title>
        <authorList>
            <person name="Mitchell R.J."/>
        </authorList>
    </citation>
    <scope>NUCLEOTIDE SEQUENCE [LARGE SCALE GENOMIC DNA]</scope>
    <source>
        <strain evidence="2 3">A3.12</strain>
    </source>
</reference>
<gene>
    <name evidence="2" type="ORF">SOO65_06715</name>
</gene>
<proteinExistence type="predicted"/>
<feature type="signal peptide" evidence="1">
    <location>
        <begin position="1"/>
        <end position="19"/>
    </location>
</feature>
<evidence type="ECO:0000256" key="1">
    <source>
        <dbReference type="SAM" id="SignalP"/>
    </source>
</evidence>
<keyword evidence="1" id="KW-0732">Signal</keyword>
<dbReference type="RefSeq" id="WP_321398637.1">
    <property type="nucleotide sequence ID" value="NZ_CP139487.1"/>
</dbReference>
<organism evidence="2 3">
    <name type="scientific">Peredibacter starrii</name>
    <dbReference type="NCBI Taxonomy" id="28202"/>
    <lineage>
        <taxon>Bacteria</taxon>
        <taxon>Pseudomonadati</taxon>
        <taxon>Bdellovibrionota</taxon>
        <taxon>Bacteriovoracia</taxon>
        <taxon>Bacteriovoracales</taxon>
        <taxon>Bacteriovoracaceae</taxon>
        <taxon>Peredibacter</taxon>
    </lineage>
</organism>
<dbReference type="AlphaFoldDB" id="A0AAX4HT06"/>
<name>A0AAX4HT06_9BACT</name>
<evidence type="ECO:0000313" key="2">
    <source>
        <dbReference type="EMBL" id="WPU66434.1"/>
    </source>
</evidence>